<dbReference type="GO" id="GO:0009306">
    <property type="term" value="P:protein secretion"/>
    <property type="evidence" value="ECO:0007669"/>
    <property type="project" value="UniProtKB-UniRule"/>
</dbReference>
<evidence type="ECO:0000256" key="1">
    <source>
        <dbReference type="ARBA" id="ARBA00004141"/>
    </source>
</evidence>
<gene>
    <name evidence="10" type="primary">secG</name>
    <name evidence="10" type="ORF">CO181_01670</name>
</gene>
<feature type="non-terminal residue" evidence="10">
    <location>
        <position position="76"/>
    </location>
</feature>
<keyword evidence="6 9" id="KW-1133">Transmembrane helix</keyword>
<proteinExistence type="inferred from homology"/>
<evidence type="ECO:0000256" key="3">
    <source>
        <dbReference type="ARBA" id="ARBA00022448"/>
    </source>
</evidence>
<keyword evidence="3 9" id="KW-0813">Transport</keyword>
<name>A0A2M7WXY8_UNCKA</name>
<dbReference type="GO" id="GO:0015450">
    <property type="term" value="F:protein-transporting ATPase activity"/>
    <property type="evidence" value="ECO:0007669"/>
    <property type="project" value="UniProtKB-UniRule"/>
</dbReference>
<evidence type="ECO:0000256" key="9">
    <source>
        <dbReference type="RuleBase" id="RU365087"/>
    </source>
</evidence>
<evidence type="ECO:0000256" key="2">
    <source>
        <dbReference type="ARBA" id="ARBA00008445"/>
    </source>
</evidence>
<evidence type="ECO:0000313" key="11">
    <source>
        <dbReference type="Proteomes" id="UP000230538"/>
    </source>
</evidence>
<accession>A0A2M7WXY8</accession>
<keyword evidence="7 9" id="KW-0811">Translocation</keyword>
<comment type="similarity">
    <text evidence="2 9">Belongs to the SecG family.</text>
</comment>
<dbReference type="Pfam" id="PF03840">
    <property type="entry name" value="SecG"/>
    <property type="match status" value="1"/>
</dbReference>
<evidence type="ECO:0000313" key="10">
    <source>
        <dbReference type="EMBL" id="PJA37901.1"/>
    </source>
</evidence>
<dbReference type="AlphaFoldDB" id="A0A2M7WXY8"/>
<evidence type="ECO:0000256" key="8">
    <source>
        <dbReference type="ARBA" id="ARBA00023136"/>
    </source>
</evidence>
<evidence type="ECO:0000256" key="5">
    <source>
        <dbReference type="ARBA" id="ARBA00022927"/>
    </source>
</evidence>
<organism evidence="10 11">
    <name type="scientific">candidate division WWE3 bacterium CG_4_9_14_3_um_filter_43_9</name>
    <dbReference type="NCBI Taxonomy" id="1975082"/>
    <lineage>
        <taxon>Bacteria</taxon>
        <taxon>Katanobacteria</taxon>
    </lineage>
</organism>
<dbReference type="EMBL" id="PFXB01000047">
    <property type="protein sequence ID" value="PJA37901.1"/>
    <property type="molecule type" value="Genomic_DNA"/>
</dbReference>
<feature type="transmembrane region" description="Helical" evidence="9">
    <location>
        <begin position="7"/>
        <end position="25"/>
    </location>
</feature>
<comment type="function">
    <text evidence="9">Involved in protein export. Participates in an early event of protein translocation.</text>
</comment>
<evidence type="ECO:0000256" key="6">
    <source>
        <dbReference type="ARBA" id="ARBA00022989"/>
    </source>
</evidence>
<keyword evidence="9" id="KW-1003">Cell membrane</keyword>
<comment type="subcellular location">
    <subcellularLocation>
        <location evidence="9">Cell membrane</location>
        <topology evidence="9">Multi-pass membrane protein</topology>
    </subcellularLocation>
    <subcellularLocation>
        <location evidence="1">Membrane</location>
        <topology evidence="1">Multi-pass membrane protein</topology>
    </subcellularLocation>
</comment>
<keyword evidence="8 9" id="KW-0472">Membrane</keyword>
<sequence>MIYQISVYGQIVIAILLIILILLQARGTGLSVTFGGQGDVWRSRRGIEKTIFIGTIILSILFLATTIALLFLSRSI</sequence>
<comment type="caution">
    <text evidence="10">The sequence shown here is derived from an EMBL/GenBank/DDBJ whole genome shotgun (WGS) entry which is preliminary data.</text>
</comment>
<dbReference type="Proteomes" id="UP000230538">
    <property type="component" value="Unassembled WGS sequence"/>
</dbReference>
<keyword evidence="5 9" id="KW-0653">Protein transport</keyword>
<feature type="transmembrane region" description="Helical" evidence="9">
    <location>
        <begin position="51"/>
        <end position="72"/>
    </location>
</feature>
<keyword evidence="4 9" id="KW-0812">Transmembrane</keyword>
<evidence type="ECO:0000256" key="7">
    <source>
        <dbReference type="ARBA" id="ARBA00023010"/>
    </source>
</evidence>
<dbReference type="GO" id="GO:0005886">
    <property type="term" value="C:plasma membrane"/>
    <property type="evidence" value="ECO:0007669"/>
    <property type="project" value="UniProtKB-SubCell"/>
</dbReference>
<protein>
    <recommendedName>
        <fullName evidence="9">Protein-export membrane protein SecG</fullName>
    </recommendedName>
</protein>
<evidence type="ECO:0000256" key="4">
    <source>
        <dbReference type="ARBA" id="ARBA00022692"/>
    </source>
</evidence>
<reference evidence="11" key="1">
    <citation type="submission" date="2017-09" db="EMBL/GenBank/DDBJ databases">
        <title>Depth-based differentiation of microbial function through sediment-hosted aquifers and enrichment of novel symbionts in the deep terrestrial subsurface.</title>
        <authorList>
            <person name="Probst A.J."/>
            <person name="Ladd B."/>
            <person name="Jarett J.K."/>
            <person name="Geller-Mcgrath D.E."/>
            <person name="Sieber C.M.K."/>
            <person name="Emerson J.B."/>
            <person name="Anantharaman K."/>
            <person name="Thomas B.C."/>
            <person name="Malmstrom R."/>
            <person name="Stieglmeier M."/>
            <person name="Klingl A."/>
            <person name="Woyke T."/>
            <person name="Ryan C.M."/>
            <person name="Banfield J.F."/>
        </authorList>
    </citation>
    <scope>NUCLEOTIDE SEQUENCE [LARGE SCALE GENOMIC DNA]</scope>
</reference>
<dbReference type="NCBIfam" id="TIGR00810">
    <property type="entry name" value="secG"/>
    <property type="match status" value="1"/>
</dbReference>
<dbReference type="InterPro" id="IPR004692">
    <property type="entry name" value="SecG"/>
</dbReference>